<evidence type="ECO:0000256" key="2">
    <source>
        <dbReference type="ARBA" id="ARBA00022448"/>
    </source>
</evidence>
<keyword evidence="11" id="KW-1185">Reference proteome</keyword>
<reference evidence="11" key="1">
    <citation type="submission" date="2019-05" db="EMBL/GenBank/DDBJ databases">
        <title>Complete genome sequencing of Absiella argi strain JCM 30884.</title>
        <authorList>
            <person name="Sakamoto M."/>
            <person name="Murakami T."/>
            <person name="Mori H."/>
        </authorList>
    </citation>
    <scope>NUCLEOTIDE SEQUENCE [LARGE SCALE GENOMIC DNA]</scope>
    <source>
        <strain evidence="11">JCM 30884</strain>
    </source>
</reference>
<evidence type="ECO:0000256" key="8">
    <source>
        <dbReference type="ARBA" id="ARBA00023136"/>
    </source>
</evidence>
<evidence type="ECO:0000313" key="11">
    <source>
        <dbReference type="Proteomes" id="UP000464754"/>
    </source>
</evidence>
<dbReference type="InterPro" id="IPR003439">
    <property type="entry name" value="ABC_transporter-like_ATP-bd"/>
</dbReference>
<dbReference type="InterPro" id="IPR017871">
    <property type="entry name" value="ABC_transporter-like_CS"/>
</dbReference>
<name>A0A6N4TF34_9FIRM</name>
<organism evidence="10 11">
    <name type="scientific">Amedibacterium intestinale</name>
    <dbReference type="NCBI Taxonomy" id="2583452"/>
    <lineage>
        <taxon>Bacteria</taxon>
        <taxon>Bacillati</taxon>
        <taxon>Bacillota</taxon>
        <taxon>Erysipelotrichia</taxon>
        <taxon>Erysipelotrichales</taxon>
        <taxon>Erysipelotrichaceae</taxon>
        <taxon>Amedibacterium</taxon>
    </lineage>
</organism>
<evidence type="ECO:0000256" key="5">
    <source>
        <dbReference type="ARBA" id="ARBA00022840"/>
    </source>
</evidence>
<dbReference type="InterPro" id="IPR045865">
    <property type="entry name" value="ACT-like_dom_sf"/>
</dbReference>
<dbReference type="SMART" id="SM00382">
    <property type="entry name" value="AAA"/>
    <property type="match status" value="1"/>
</dbReference>
<evidence type="ECO:0000256" key="7">
    <source>
        <dbReference type="ARBA" id="ARBA00022970"/>
    </source>
</evidence>
<dbReference type="Pfam" id="PF09383">
    <property type="entry name" value="NIL"/>
    <property type="match status" value="1"/>
</dbReference>
<dbReference type="Gene3D" id="3.40.50.300">
    <property type="entry name" value="P-loop containing nucleotide triphosphate hydrolases"/>
    <property type="match status" value="1"/>
</dbReference>
<dbReference type="Pfam" id="PF00005">
    <property type="entry name" value="ABC_tran"/>
    <property type="match status" value="1"/>
</dbReference>
<dbReference type="SUPFAM" id="SSF55021">
    <property type="entry name" value="ACT-like"/>
    <property type="match status" value="1"/>
</dbReference>
<dbReference type="SMART" id="SM00930">
    <property type="entry name" value="NIL"/>
    <property type="match status" value="1"/>
</dbReference>
<accession>A0A6N4TF34</accession>
<evidence type="ECO:0000256" key="3">
    <source>
        <dbReference type="ARBA" id="ARBA00022475"/>
    </source>
</evidence>
<dbReference type="PANTHER" id="PTHR43166:SF30">
    <property type="entry name" value="METHIONINE IMPORT ATP-BINDING PROTEIN METN"/>
    <property type="match status" value="1"/>
</dbReference>
<keyword evidence="7" id="KW-0029">Amino-acid transport</keyword>
<dbReference type="SUPFAM" id="SSF52540">
    <property type="entry name" value="P-loop containing nucleoside triphosphate hydrolases"/>
    <property type="match status" value="1"/>
</dbReference>
<keyword evidence="5 10" id="KW-0067">ATP-binding</keyword>
<comment type="similarity">
    <text evidence="1">Belongs to the ABC transporter superfamily.</text>
</comment>
<dbReference type="InterPro" id="IPR050086">
    <property type="entry name" value="MetN_ABC_transporter-like"/>
</dbReference>
<keyword evidence="2" id="KW-0813">Transport</keyword>
<keyword evidence="8" id="KW-0472">Membrane</keyword>
<dbReference type="AlphaFoldDB" id="A0A6N4TF34"/>
<dbReference type="GO" id="GO:0005886">
    <property type="term" value="C:plasma membrane"/>
    <property type="evidence" value="ECO:0007669"/>
    <property type="project" value="UniProtKB-ARBA"/>
</dbReference>
<dbReference type="CDD" id="cd03258">
    <property type="entry name" value="ABC_MetN_methionine_transporter"/>
    <property type="match status" value="1"/>
</dbReference>
<dbReference type="PROSITE" id="PS00211">
    <property type="entry name" value="ABC_TRANSPORTER_1"/>
    <property type="match status" value="1"/>
</dbReference>
<dbReference type="Gene3D" id="3.30.70.260">
    <property type="match status" value="1"/>
</dbReference>
<evidence type="ECO:0000259" key="9">
    <source>
        <dbReference type="PROSITE" id="PS50893"/>
    </source>
</evidence>
<dbReference type="InterPro" id="IPR027417">
    <property type="entry name" value="P-loop_NTPase"/>
</dbReference>
<dbReference type="GO" id="GO:0006865">
    <property type="term" value="P:amino acid transport"/>
    <property type="evidence" value="ECO:0007669"/>
    <property type="project" value="UniProtKB-KW"/>
</dbReference>
<protein>
    <submittedName>
        <fullName evidence="10">Methionine import ATP-binding protein MetN 1</fullName>
    </submittedName>
</protein>
<keyword evidence="3" id="KW-1003">Cell membrane</keyword>
<keyword evidence="4" id="KW-0547">Nucleotide-binding</keyword>
<dbReference type="GO" id="GO:0016887">
    <property type="term" value="F:ATP hydrolysis activity"/>
    <property type="evidence" value="ECO:0007669"/>
    <property type="project" value="InterPro"/>
</dbReference>
<evidence type="ECO:0000256" key="1">
    <source>
        <dbReference type="ARBA" id="ARBA00005417"/>
    </source>
</evidence>
<dbReference type="PANTHER" id="PTHR43166">
    <property type="entry name" value="AMINO ACID IMPORT ATP-BINDING PROTEIN"/>
    <property type="match status" value="1"/>
</dbReference>
<dbReference type="InterPro" id="IPR041701">
    <property type="entry name" value="MetN_ABC"/>
</dbReference>
<dbReference type="RefSeq" id="WP_115714578.1">
    <property type="nucleotide sequence ID" value="NZ_AP019695.1"/>
</dbReference>
<evidence type="ECO:0000256" key="4">
    <source>
        <dbReference type="ARBA" id="ARBA00022741"/>
    </source>
</evidence>
<evidence type="ECO:0000313" key="10">
    <source>
        <dbReference type="EMBL" id="BBK21363.1"/>
    </source>
</evidence>
<dbReference type="PROSITE" id="PS50893">
    <property type="entry name" value="ABC_TRANSPORTER_2"/>
    <property type="match status" value="1"/>
</dbReference>
<dbReference type="FunFam" id="3.40.50.300:FF:000056">
    <property type="entry name" value="Cell division ATP-binding protein FtsE"/>
    <property type="match status" value="1"/>
</dbReference>
<proteinExistence type="inferred from homology"/>
<evidence type="ECO:0000256" key="6">
    <source>
        <dbReference type="ARBA" id="ARBA00022967"/>
    </source>
</evidence>
<feature type="domain" description="ABC transporter" evidence="9">
    <location>
        <begin position="2"/>
        <end position="241"/>
    </location>
</feature>
<gene>
    <name evidence="10" type="primary">metN1</name>
    <name evidence="10" type="ORF">Aargi30884_02660</name>
</gene>
<dbReference type="GO" id="GO:0005524">
    <property type="term" value="F:ATP binding"/>
    <property type="evidence" value="ECO:0007669"/>
    <property type="project" value="UniProtKB-KW"/>
</dbReference>
<keyword evidence="6" id="KW-1278">Translocase</keyword>
<dbReference type="InterPro" id="IPR003593">
    <property type="entry name" value="AAA+_ATPase"/>
</dbReference>
<dbReference type="Proteomes" id="UP000464754">
    <property type="component" value="Chromosome"/>
</dbReference>
<dbReference type="EMBL" id="AP019695">
    <property type="protein sequence ID" value="BBK21363.1"/>
    <property type="molecule type" value="Genomic_DNA"/>
</dbReference>
<dbReference type="KEGG" id="aarg:Aargi30884_02660"/>
<sequence length="342" mass="37891">MISLEHVSKTFSSTAGNVHAVKDVTLHIKDGEIFGIIGFSGAGKSTLVRCINLLERPTEGKVLVADDDLMSLSAKELREVRKKIGMIFQHFNLMKSRTVYQNIAFPLKDSKLSKEEKDKKILSLLELVDLKEKKDAYPSQLSGGQKQRVAIARALANSPKVLLCDEATSALDPQTTKSILKLLKRVNEELGITIVLITHEMAVIKEICDRVAVMENGHVVEEGNIVDIFTNPHAEVTRNFIASTSNLSQIYEMVEQGSDLTRLQSGEVLVRLHYGGTGTGKPLISEISRKFNVNTNIIFGNVEVLHHIPLGDLIMILGGEQVDEALHYMKEHDVDVEVINKC</sequence>
<dbReference type="InterPro" id="IPR018449">
    <property type="entry name" value="NIL_domain"/>
</dbReference>